<protein>
    <submittedName>
        <fullName evidence="2">GNAT family N-acetyltransferase</fullName>
    </submittedName>
</protein>
<proteinExistence type="predicted"/>
<name>A0ABU9Z1V1_9RHOO</name>
<dbReference type="PROSITE" id="PS51186">
    <property type="entry name" value="GNAT"/>
    <property type="match status" value="1"/>
</dbReference>
<comment type="caution">
    <text evidence="2">The sequence shown here is derived from an EMBL/GenBank/DDBJ whole genome shotgun (WGS) entry which is preliminary data.</text>
</comment>
<dbReference type="InterPro" id="IPR051531">
    <property type="entry name" value="N-acetyltransferase"/>
</dbReference>
<dbReference type="Gene3D" id="3.40.630.30">
    <property type="match status" value="1"/>
</dbReference>
<organism evidence="2 3">
    <name type="scientific">Uliginosibacterium sediminicola</name>
    <dbReference type="NCBI Taxonomy" id="2024550"/>
    <lineage>
        <taxon>Bacteria</taxon>
        <taxon>Pseudomonadati</taxon>
        <taxon>Pseudomonadota</taxon>
        <taxon>Betaproteobacteria</taxon>
        <taxon>Rhodocyclales</taxon>
        <taxon>Zoogloeaceae</taxon>
        <taxon>Uliginosibacterium</taxon>
    </lineage>
</organism>
<accession>A0ABU9Z1V1</accession>
<evidence type="ECO:0000259" key="1">
    <source>
        <dbReference type="PROSITE" id="PS51186"/>
    </source>
</evidence>
<dbReference type="InterPro" id="IPR016181">
    <property type="entry name" value="Acyl_CoA_acyltransferase"/>
</dbReference>
<dbReference type="Pfam" id="PF13302">
    <property type="entry name" value="Acetyltransf_3"/>
    <property type="match status" value="1"/>
</dbReference>
<dbReference type="RefSeq" id="WP_345920832.1">
    <property type="nucleotide sequence ID" value="NZ_JBDIVE010000010.1"/>
</dbReference>
<dbReference type="PANTHER" id="PTHR43792">
    <property type="entry name" value="GNAT FAMILY, PUTATIVE (AFU_ORTHOLOGUE AFUA_3G00765)-RELATED-RELATED"/>
    <property type="match status" value="1"/>
</dbReference>
<gene>
    <name evidence="2" type="ORF">ABDB84_16355</name>
</gene>
<dbReference type="SUPFAM" id="SSF55729">
    <property type="entry name" value="Acyl-CoA N-acyltransferases (Nat)"/>
    <property type="match status" value="1"/>
</dbReference>
<evidence type="ECO:0000313" key="2">
    <source>
        <dbReference type="EMBL" id="MEN3070056.1"/>
    </source>
</evidence>
<sequence length="186" mass="21053">MSWPPQRIATPRLYLRPLLPYDAEPLFSGLCADAEVTRYLGWRTHSMLAQTRELISYETHRWTRGAAWTWVLCQAEGSEQGNALGLIQLLPQSEFCLRLGFLLRRASWGQGLMQEAATPLIEQALARPGVYRIEAHCDVDNAASARVLEKLGMQLEGRLQRVILHPNIAASPRDAWLYARTREVAT</sequence>
<keyword evidence="3" id="KW-1185">Reference proteome</keyword>
<evidence type="ECO:0000313" key="3">
    <source>
        <dbReference type="Proteomes" id="UP001410394"/>
    </source>
</evidence>
<dbReference type="EMBL" id="JBDIVE010000010">
    <property type="protein sequence ID" value="MEN3070056.1"/>
    <property type="molecule type" value="Genomic_DNA"/>
</dbReference>
<dbReference type="Proteomes" id="UP001410394">
    <property type="component" value="Unassembled WGS sequence"/>
</dbReference>
<reference evidence="2 3" key="1">
    <citation type="journal article" date="2018" name="Int. J. Syst. Evol. Microbiol.">
        <title>Uliginosibacterium sediminicola sp. nov., isolated from freshwater sediment.</title>
        <authorList>
            <person name="Hwang W.M."/>
            <person name="Kim S.M."/>
            <person name="Kang K."/>
            <person name="Ahn T.Y."/>
        </authorList>
    </citation>
    <scope>NUCLEOTIDE SEQUENCE [LARGE SCALE GENOMIC DNA]</scope>
    <source>
        <strain evidence="2 3">M1-21</strain>
    </source>
</reference>
<feature type="domain" description="N-acetyltransferase" evidence="1">
    <location>
        <begin position="13"/>
        <end position="183"/>
    </location>
</feature>
<dbReference type="InterPro" id="IPR000182">
    <property type="entry name" value="GNAT_dom"/>
</dbReference>